<dbReference type="CDD" id="cd07185">
    <property type="entry name" value="OmpA_C-like"/>
    <property type="match status" value="1"/>
</dbReference>
<dbReference type="PANTHER" id="PTHR30329">
    <property type="entry name" value="STATOR ELEMENT OF FLAGELLAR MOTOR COMPLEX"/>
    <property type="match status" value="1"/>
</dbReference>
<dbReference type="InterPro" id="IPR036737">
    <property type="entry name" value="OmpA-like_sf"/>
</dbReference>
<dbReference type="PANTHER" id="PTHR30329:SF20">
    <property type="entry name" value="EXPORTED PROTEIN"/>
    <property type="match status" value="1"/>
</dbReference>
<evidence type="ECO:0000259" key="3">
    <source>
        <dbReference type="PROSITE" id="PS51123"/>
    </source>
</evidence>
<feature type="transmembrane region" description="Helical" evidence="2">
    <location>
        <begin position="334"/>
        <end position="358"/>
    </location>
</feature>
<dbReference type="InterPro" id="IPR050330">
    <property type="entry name" value="Bact_OuterMem_StrucFunc"/>
</dbReference>
<evidence type="ECO:0000256" key="2">
    <source>
        <dbReference type="SAM" id="Phobius"/>
    </source>
</evidence>
<evidence type="ECO:0000313" key="4">
    <source>
        <dbReference type="EMBL" id="PXZ05792.1"/>
    </source>
</evidence>
<feature type="transmembrane region" description="Helical" evidence="2">
    <location>
        <begin position="33"/>
        <end position="50"/>
    </location>
</feature>
<keyword evidence="1 2" id="KW-0472">Membrane</keyword>
<dbReference type="AlphaFoldDB" id="A0A2V4DY82"/>
<gene>
    <name evidence="4" type="ORF">DKK79_03705</name>
</gene>
<dbReference type="Gene3D" id="3.30.1330.60">
    <property type="entry name" value="OmpA-like domain"/>
    <property type="match status" value="1"/>
</dbReference>
<sequence>MSDYPKRIQIIYAVILSLLLLFVFLPITIGWKIIGAILIVAIASGLLWRMQHYRRILASSTANIQFLTQKLDLLPARQRYRLPILLVTGSAAKDFFPHDLSLAESNVLVSSEAVWIYVDEYSHLPIVYDSLIAKWPDMLGRVGIFLALAPELEDKQGLLIAKLQAFRQSWVDTCRIAKYQVPVYLSTHIGFNDLIYDEQNPLPIYWFQLVNKQLYLLDRYLSPINNWVNDIKIASDERERRLRLRPFLNETQSWIERIVLATLVDSKQPIAKCVPTAMAIYPINQSVTNDNVMQKLWESLTTLSLPNTHKIQEVVSPPDALVKFMPIAYPFSPICTMICGLIMITSVFMIGCLGASFWNNLKLAEQIQNDIHLYQLISMESYEEKRQALEQLKEDRAILNQYLAQGEPVRLGMGLYRGQQLVKPLDIAMSDYVAKPPEPVKIIVKETEVVIKDPPPVIRLDSLSLFESGQSNLKSDSSKVLVNALMEMKKQINANQGTGWLILITGHTDSTGDESKNIQLSLERAVAVRNWIIKTSDIPETCFAIQGYGAKKPLVNNDTLENRAKNRRVEISLIPQMSNCILANEE</sequence>
<accession>A0A2V4DY82</accession>
<dbReference type="Proteomes" id="UP000247483">
    <property type="component" value="Unassembled WGS sequence"/>
</dbReference>
<dbReference type="InterPro" id="IPR006665">
    <property type="entry name" value="OmpA-like"/>
</dbReference>
<feature type="transmembrane region" description="Helical" evidence="2">
    <location>
        <begin position="9"/>
        <end position="27"/>
    </location>
</feature>
<comment type="caution">
    <text evidence="4">The sequence shown here is derived from an EMBL/GenBank/DDBJ whole genome shotgun (WGS) entry which is preliminary data.</text>
</comment>
<dbReference type="GO" id="GO:0016020">
    <property type="term" value="C:membrane"/>
    <property type="evidence" value="ECO:0007669"/>
    <property type="project" value="UniProtKB-UniRule"/>
</dbReference>
<name>A0A2V4DY82_9GAMM</name>
<keyword evidence="2" id="KW-0812">Transmembrane</keyword>
<dbReference type="PROSITE" id="PS51123">
    <property type="entry name" value="OMPA_2"/>
    <property type="match status" value="1"/>
</dbReference>
<dbReference type="EMBL" id="QGLP01000004">
    <property type="protein sequence ID" value="PXZ05792.1"/>
    <property type="molecule type" value="Genomic_DNA"/>
</dbReference>
<protein>
    <recommendedName>
        <fullName evidence="3">OmpA-like domain-containing protein</fullName>
    </recommendedName>
</protein>
<dbReference type="Pfam" id="PF00691">
    <property type="entry name" value="OmpA"/>
    <property type="match status" value="1"/>
</dbReference>
<keyword evidence="2" id="KW-1133">Transmembrane helix</keyword>
<evidence type="ECO:0000313" key="5">
    <source>
        <dbReference type="Proteomes" id="UP000247483"/>
    </source>
</evidence>
<evidence type="ECO:0000256" key="1">
    <source>
        <dbReference type="PROSITE-ProRule" id="PRU00473"/>
    </source>
</evidence>
<organism evidence="4 5">
    <name type="scientific">Gilliamella apicola</name>
    <dbReference type="NCBI Taxonomy" id="1196095"/>
    <lineage>
        <taxon>Bacteria</taxon>
        <taxon>Pseudomonadati</taxon>
        <taxon>Pseudomonadota</taxon>
        <taxon>Gammaproteobacteria</taxon>
        <taxon>Orbales</taxon>
        <taxon>Orbaceae</taxon>
        <taxon>Gilliamella</taxon>
    </lineage>
</organism>
<feature type="domain" description="OmpA-like" evidence="3">
    <location>
        <begin position="453"/>
        <end position="577"/>
    </location>
</feature>
<reference evidence="4 5" key="1">
    <citation type="submission" date="2018-05" db="EMBL/GenBank/DDBJ databases">
        <title>Reference genomes for bee gut microbiota database.</title>
        <authorList>
            <person name="Ellegaard K.M."/>
        </authorList>
    </citation>
    <scope>NUCLEOTIDE SEQUENCE [LARGE SCALE GENOMIC DNA]</scope>
    <source>
        <strain evidence="4 5">ESL0177</strain>
    </source>
</reference>
<dbReference type="SUPFAM" id="SSF103088">
    <property type="entry name" value="OmpA-like"/>
    <property type="match status" value="1"/>
</dbReference>
<dbReference type="RefSeq" id="WP_110422897.1">
    <property type="nucleotide sequence ID" value="NZ_QGLP01000004.1"/>
</dbReference>
<proteinExistence type="predicted"/>